<feature type="signal peptide" evidence="7">
    <location>
        <begin position="1"/>
        <end position="19"/>
    </location>
</feature>
<keyword evidence="3 7" id="KW-0732">Signal</keyword>
<proteinExistence type="predicted"/>
<dbReference type="InterPro" id="IPR050430">
    <property type="entry name" value="Peptidase_S1"/>
</dbReference>
<dbReference type="GO" id="GO:0006508">
    <property type="term" value="P:proteolysis"/>
    <property type="evidence" value="ECO:0007669"/>
    <property type="project" value="InterPro"/>
</dbReference>
<dbReference type="InterPro" id="IPR001254">
    <property type="entry name" value="Trypsin_dom"/>
</dbReference>
<dbReference type="Proteomes" id="UP000294530">
    <property type="component" value="Unassembled WGS sequence"/>
</dbReference>
<evidence type="ECO:0000256" key="3">
    <source>
        <dbReference type="ARBA" id="ARBA00022729"/>
    </source>
</evidence>
<reference evidence="9 10" key="1">
    <citation type="journal article" date="2021" name="Genome Biol.">
        <title>AFLAP: assembly-free linkage analysis pipeline using k-mers from genome sequencing data.</title>
        <authorList>
            <person name="Fletcher K."/>
            <person name="Zhang L."/>
            <person name="Gil J."/>
            <person name="Han R."/>
            <person name="Cavanaugh K."/>
            <person name="Michelmore R."/>
        </authorList>
    </citation>
    <scope>NUCLEOTIDE SEQUENCE [LARGE SCALE GENOMIC DNA]</scope>
    <source>
        <strain evidence="9 10">SF5</strain>
    </source>
</reference>
<dbReference type="InterPro" id="IPR043504">
    <property type="entry name" value="Peptidase_S1_PA_chymotrypsin"/>
</dbReference>
<dbReference type="SMART" id="SM00020">
    <property type="entry name" value="Tryp_SPc"/>
    <property type="match status" value="1"/>
</dbReference>
<dbReference type="EMBL" id="SHOA02000006">
    <property type="protein sequence ID" value="TDH70883.1"/>
    <property type="molecule type" value="Genomic_DNA"/>
</dbReference>
<evidence type="ECO:0000256" key="1">
    <source>
        <dbReference type="ARBA" id="ARBA00004613"/>
    </source>
</evidence>
<feature type="domain" description="Peptidase S1" evidence="8">
    <location>
        <begin position="20"/>
        <end position="239"/>
    </location>
</feature>
<feature type="chain" id="PRO_5037570912" description="Peptidase S1 domain-containing protein" evidence="7">
    <location>
        <begin position="20"/>
        <end position="249"/>
    </location>
</feature>
<evidence type="ECO:0000256" key="5">
    <source>
        <dbReference type="ARBA" id="ARBA00023157"/>
    </source>
</evidence>
<dbReference type="KEGG" id="blac:94346675"/>
<dbReference type="RefSeq" id="XP_067820382.1">
    <property type="nucleotide sequence ID" value="XM_067961004.1"/>
</dbReference>
<dbReference type="PROSITE" id="PS50240">
    <property type="entry name" value="TRYPSIN_DOM"/>
    <property type="match status" value="1"/>
</dbReference>
<dbReference type="GO" id="GO:0005576">
    <property type="term" value="C:extracellular region"/>
    <property type="evidence" value="ECO:0007669"/>
    <property type="project" value="UniProtKB-SubCell"/>
</dbReference>
<evidence type="ECO:0000256" key="2">
    <source>
        <dbReference type="ARBA" id="ARBA00022525"/>
    </source>
</evidence>
<dbReference type="OrthoDB" id="60866at2759"/>
<dbReference type="PANTHER" id="PTHR24276:SF98">
    <property type="entry name" value="FI18310P1-RELATED"/>
    <property type="match status" value="1"/>
</dbReference>
<evidence type="ECO:0000259" key="8">
    <source>
        <dbReference type="PROSITE" id="PS50240"/>
    </source>
</evidence>
<keyword evidence="2" id="KW-0964">Secreted</keyword>
<evidence type="ECO:0000256" key="7">
    <source>
        <dbReference type="SAM" id="SignalP"/>
    </source>
</evidence>
<dbReference type="SUPFAM" id="SSF50494">
    <property type="entry name" value="Trypsin-like serine proteases"/>
    <property type="match status" value="1"/>
</dbReference>
<keyword evidence="6" id="KW-0325">Glycoprotein</keyword>
<dbReference type="GO" id="GO:0004252">
    <property type="term" value="F:serine-type endopeptidase activity"/>
    <property type="evidence" value="ECO:0007669"/>
    <property type="project" value="InterPro"/>
</dbReference>
<dbReference type="Pfam" id="PF00089">
    <property type="entry name" value="Trypsin"/>
    <property type="match status" value="1"/>
</dbReference>
<evidence type="ECO:0000256" key="6">
    <source>
        <dbReference type="ARBA" id="ARBA00023180"/>
    </source>
</evidence>
<name>A0A976FQ58_BRELC</name>
<comment type="caution">
    <text evidence="9">The sequence shown here is derived from an EMBL/GenBank/DDBJ whole genome shotgun (WGS) entry which is preliminary data.</text>
</comment>
<keyword evidence="10" id="KW-1185">Reference proteome</keyword>
<evidence type="ECO:0000313" key="10">
    <source>
        <dbReference type="Proteomes" id="UP000294530"/>
    </source>
</evidence>
<dbReference type="PANTHER" id="PTHR24276">
    <property type="entry name" value="POLYSERASE-RELATED"/>
    <property type="match status" value="1"/>
</dbReference>
<keyword evidence="4" id="KW-0843">Virulence</keyword>
<protein>
    <recommendedName>
        <fullName evidence="8">Peptidase S1 domain-containing protein</fullName>
    </recommendedName>
</protein>
<dbReference type="AlphaFoldDB" id="A0A976FQ58"/>
<dbReference type="GeneID" id="94346675"/>
<keyword evidence="5" id="KW-1015">Disulfide bond</keyword>
<gene>
    <name evidence="9" type="ORF">CCR75_002907</name>
</gene>
<accession>A0A976FQ58</accession>
<dbReference type="Gene3D" id="2.40.10.10">
    <property type="entry name" value="Trypsin-like serine proteases"/>
    <property type="match status" value="1"/>
</dbReference>
<sequence length="249" mass="25903">MKIFSTAVFLSLVSTCVDAIYGGVSIQSGNGEVMVTMRGQGNENLCGGTIIGSSHVITTTSCAKKQIKDVVVNGTSSVDVSPGASVYKIKSISIHPDYSPGSGKFDLAILQLDGQSQVSVARLPTSDALSQFGSVYGWDSLESPSSVNLLTVSLPIVPIAQCKLDTGKNDLDETFICAGGEAGKGVALLDAGGPLTTIGPQGIRVNVLLGVLSEPRGLGKVSIFVRVNTAIKFIEDVFKQHGDTFQTCC</sequence>
<dbReference type="InterPro" id="IPR009003">
    <property type="entry name" value="Peptidase_S1_PA"/>
</dbReference>
<comment type="subcellular location">
    <subcellularLocation>
        <location evidence="1">Secreted</location>
    </subcellularLocation>
</comment>
<organism evidence="9 10">
    <name type="scientific">Bremia lactucae</name>
    <name type="common">Lettuce downy mildew</name>
    <dbReference type="NCBI Taxonomy" id="4779"/>
    <lineage>
        <taxon>Eukaryota</taxon>
        <taxon>Sar</taxon>
        <taxon>Stramenopiles</taxon>
        <taxon>Oomycota</taxon>
        <taxon>Peronosporomycetes</taxon>
        <taxon>Peronosporales</taxon>
        <taxon>Peronosporaceae</taxon>
        <taxon>Bremia</taxon>
    </lineage>
</organism>
<evidence type="ECO:0000256" key="4">
    <source>
        <dbReference type="ARBA" id="ARBA00023026"/>
    </source>
</evidence>
<evidence type="ECO:0000313" key="9">
    <source>
        <dbReference type="EMBL" id="TDH70883.1"/>
    </source>
</evidence>